<evidence type="ECO:0000313" key="1">
    <source>
        <dbReference type="EMBL" id="ABL79245.1"/>
    </source>
</evidence>
<proteinExistence type="predicted"/>
<accession>A1S1B5</accession>
<evidence type="ECO:0000313" key="2">
    <source>
        <dbReference type="Proteomes" id="UP000000641"/>
    </source>
</evidence>
<dbReference type="RefSeq" id="WP_011751370.1">
    <property type="nucleotide sequence ID" value="NC_008696.1"/>
</dbReference>
<dbReference type="EMBL" id="CP000506">
    <property type="protein sequence ID" value="ABL79245.1"/>
    <property type="molecule type" value="Genomic_DNA"/>
</dbReference>
<sequence>MHRLTEEQINRVNATRKLLVVDSSKLPRGLLRYLTEKWRGDASQLLANAASFLPCRCRDCICTDEPRNNPGGDVVIVAGFLEWQLFLQVTEKYGVCFETVEQALTFAWEVMPSSFRRL</sequence>
<dbReference type="Proteomes" id="UP000000641">
    <property type="component" value="Plasmid pTPEN01"/>
</dbReference>
<dbReference type="GeneID" id="4600310"/>
<dbReference type="KEGG" id="tpe:Tpen_1850"/>
<keyword evidence="2" id="KW-1185">Reference proteome</keyword>
<protein>
    <submittedName>
        <fullName evidence="1">Uncharacterized protein</fullName>
    </submittedName>
</protein>
<reference evidence="2" key="1">
    <citation type="journal article" date="2008" name="J. Bacteriol.">
        <title>Genome sequence of Thermofilum pendens reveals an exceptional loss of biosynthetic pathways without genome reduction.</title>
        <authorList>
            <person name="Anderson I."/>
            <person name="Rodriguez J."/>
            <person name="Susanti D."/>
            <person name="Porat I."/>
            <person name="Reich C."/>
            <person name="Ulrich L.E."/>
            <person name="Elkins J.G."/>
            <person name="Mavromatis K."/>
            <person name="Lykidis A."/>
            <person name="Kim E."/>
            <person name="Thompson L.S."/>
            <person name="Nolan M."/>
            <person name="Land M."/>
            <person name="Copeland A."/>
            <person name="Lapidus A."/>
            <person name="Lucas S."/>
            <person name="Detter C."/>
            <person name="Zhulin I.B."/>
            <person name="Olsen G.J."/>
            <person name="Whitman W."/>
            <person name="Mukhopadhyay B."/>
            <person name="Bristow J."/>
            <person name="Kyrpides N."/>
        </authorList>
    </citation>
    <scope>NUCLEOTIDE SEQUENCE [LARGE SCALE GENOMIC DNA]</scope>
    <source>
        <strain evidence="2">DSM 2475 / Hrk 5</strain>
        <plasmid evidence="2">pTPEN01</plasmid>
    </source>
</reference>
<dbReference type="EnsemblBacteria" id="ABL79245">
    <property type="protein sequence ID" value="ABL79245"/>
    <property type="gene ID" value="Tpen_1850"/>
</dbReference>
<organism evidence="1 2">
    <name type="scientific">Thermofilum pendens (strain DSM 2475 / Hrk 5)</name>
    <dbReference type="NCBI Taxonomy" id="368408"/>
    <lineage>
        <taxon>Archaea</taxon>
        <taxon>Thermoproteota</taxon>
        <taxon>Thermoprotei</taxon>
        <taxon>Thermofilales</taxon>
        <taxon>Thermofilaceae</taxon>
        <taxon>Thermofilum</taxon>
    </lineage>
</organism>
<name>A1S1B5_THEPD</name>
<gene>
    <name evidence="1" type="ordered locus">Tpen_1850</name>
</gene>
<keyword evidence="1" id="KW-0614">Plasmid</keyword>
<geneLocation type="plasmid" evidence="1 2">
    <name>pTPEN01</name>
</geneLocation>
<dbReference type="HOGENOM" id="CLU_2067940_0_0_2"/>
<dbReference type="AlphaFoldDB" id="A1S1B5"/>